<gene>
    <name evidence="5" type="ORF">GA0070603_2935</name>
</gene>
<dbReference type="PRINTS" id="PR00778">
    <property type="entry name" value="HTHARSR"/>
</dbReference>
<dbReference type="SUPFAM" id="SSF46785">
    <property type="entry name" value="Winged helix' DNA-binding domain"/>
    <property type="match status" value="1"/>
</dbReference>
<evidence type="ECO:0000313" key="5">
    <source>
        <dbReference type="EMBL" id="SCL60016.1"/>
    </source>
</evidence>
<dbReference type="GeneID" id="43279578"/>
<dbReference type="InterPro" id="IPR001845">
    <property type="entry name" value="HTH_ArsR_DNA-bd_dom"/>
</dbReference>
<dbReference type="GO" id="GO:0003700">
    <property type="term" value="F:DNA-binding transcription factor activity"/>
    <property type="evidence" value="ECO:0007669"/>
    <property type="project" value="InterPro"/>
</dbReference>
<keyword evidence="3" id="KW-0804">Transcription</keyword>
<proteinExistence type="predicted"/>
<organism evidence="5 6">
    <name type="scientific">Micromonospora chersina</name>
    <dbReference type="NCBI Taxonomy" id="47854"/>
    <lineage>
        <taxon>Bacteria</taxon>
        <taxon>Bacillati</taxon>
        <taxon>Actinomycetota</taxon>
        <taxon>Actinomycetes</taxon>
        <taxon>Micromonosporales</taxon>
        <taxon>Micromonosporaceae</taxon>
        <taxon>Micromonospora</taxon>
    </lineage>
</organism>
<evidence type="ECO:0000313" key="6">
    <source>
        <dbReference type="Proteomes" id="UP000198605"/>
    </source>
</evidence>
<evidence type="ECO:0000259" key="4">
    <source>
        <dbReference type="PROSITE" id="PS50987"/>
    </source>
</evidence>
<keyword evidence="6" id="KW-1185">Reference proteome</keyword>
<dbReference type="Proteomes" id="UP000198605">
    <property type="component" value="Unassembled WGS sequence"/>
</dbReference>
<keyword evidence="1" id="KW-0805">Transcription regulation</keyword>
<dbReference type="PANTHER" id="PTHR33154">
    <property type="entry name" value="TRANSCRIPTIONAL REGULATOR, ARSR FAMILY"/>
    <property type="match status" value="1"/>
</dbReference>
<feature type="domain" description="HTH arsR-type" evidence="4">
    <location>
        <begin position="3"/>
        <end position="96"/>
    </location>
</feature>
<dbReference type="RefSeq" id="WP_208862886.1">
    <property type="nucleotide sequence ID" value="NZ_FMIB01000002.1"/>
</dbReference>
<reference evidence="6" key="1">
    <citation type="submission" date="2016-06" db="EMBL/GenBank/DDBJ databases">
        <authorList>
            <person name="Varghese N."/>
            <person name="Submissions Spin"/>
        </authorList>
    </citation>
    <scope>NUCLEOTIDE SEQUENCE [LARGE SCALE GENOMIC DNA]</scope>
    <source>
        <strain evidence="6">DSM 44151</strain>
    </source>
</reference>
<dbReference type="InterPro" id="IPR011991">
    <property type="entry name" value="ArsR-like_HTH"/>
</dbReference>
<dbReference type="EMBL" id="FMIB01000002">
    <property type="protein sequence ID" value="SCL60016.1"/>
    <property type="molecule type" value="Genomic_DNA"/>
</dbReference>
<dbReference type="PROSITE" id="PS50987">
    <property type="entry name" value="HTH_ARSR_2"/>
    <property type="match status" value="1"/>
</dbReference>
<dbReference type="STRING" id="47854.GA0070603_2935"/>
<dbReference type="GO" id="GO:0003677">
    <property type="term" value="F:DNA binding"/>
    <property type="evidence" value="ECO:0007669"/>
    <property type="project" value="UniProtKB-KW"/>
</dbReference>
<accession>A0A1C6V151</accession>
<dbReference type="PANTHER" id="PTHR33154:SF18">
    <property type="entry name" value="ARSENICAL RESISTANCE OPERON REPRESSOR"/>
    <property type="match status" value="1"/>
</dbReference>
<dbReference type="InterPro" id="IPR036390">
    <property type="entry name" value="WH_DNA-bd_sf"/>
</dbReference>
<dbReference type="InterPro" id="IPR051081">
    <property type="entry name" value="HTH_MetalResp_TranReg"/>
</dbReference>
<dbReference type="Pfam" id="PF01022">
    <property type="entry name" value="HTH_5"/>
    <property type="match status" value="1"/>
</dbReference>
<dbReference type="Gene3D" id="1.10.10.10">
    <property type="entry name" value="Winged helix-like DNA-binding domain superfamily/Winged helix DNA-binding domain"/>
    <property type="match status" value="1"/>
</dbReference>
<evidence type="ECO:0000256" key="2">
    <source>
        <dbReference type="ARBA" id="ARBA00023125"/>
    </source>
</evidence>
<evidence type="ECO:0000256" key="3">
    <source>
        <dbReference type="ARBA" id="ARBA00023163"/>
    </source>
</evidence>
<dbReference type="AlphaFoldDB" id="A0A1C6V151"/>
<name>A0A1C6V151_9ACTN</name>
<keyword evidence="2" id="KW-0238">DNA-binding</keyword>
<dbReference type="SMART" id="SM00418">
    <property type="entry name" value="HTH_ARSR"/>
    <property type="match status" value="1"/>
</dbReference>
<sequence>MNHETELEVRTPAHFKALAHPFRHRLLFALGSGPATISQLATGLGAAKGTVAHHLKVLTEAGMVRTAHTRQVRGGTEQYHERAFRRLTGETGDAGATTALFGAVAEELAGDPDPLLHLRHLRLTPAQAERLRSTLDTLVGEAEEAGPDQPRYGVLVSLYRRPDRPS</sequence>
<protein>
    <submittedName>
        <fullName evidence="5">Helix-turn-helix domain-containing protein</fullName>
    </submittedName>
</protein>
<evidence type="ECO:0000256" key="1">
    <source>
        <dbReference type="ARBA" id="ARBA00023015"/>
    </source>
</evidence>
<dbReference type="InterPro" id="IPR036388">
    <property type="entry name" value="WH-like_DNA-bd_sf"/>
</dbReference>
<dbReference type="CDD" id="cd00090">
    <property type="entry name" value="HTH_ARSR"/>
    <property type="match status" value="1"/>
</dbReference>